<organism evidence="1 2">
    <name type="scientific">Rhizophagus irregularis (strain DAOM 197198w)</name>
    <name type="common">Glomus intraradices</name>
    <dbReference type="NCBI Taxonomy" id="1432141"/>
    <lineage>
        <taxon>Eukaryota</taxon>
        <taxon>Fungi</taxon>
        <taxon>Fungi incertae sedis</taxon>
        <taxon>Mucoromycota</taxon>
        <taxon>Glomeromycotina</taxon>
        <taxon>Glomeromycetes</taxon>
        <taxon>Glomerales</taxon>
        <taxon>Glomeraceae</taxon>
        <taxon>Rhizophagus</taxon>
    </lineage>
</organism>
<dbReference type="OrthoDB" id="2429640at2759"/>
<dbReference type="EMBL" id="JEMT01024697">
    <property type="protein sequence ID" value="EXX62504.1"/>
    <property type="molecule type" value="Genomic_DNA"/>
</dbReference>
<dbReference type="HOGENOM" id="CLU_1215361_0_0_1"/>
<keyword evidence="2" id="KW-1185">Reference proteome</keyword>
<dbReference type="AlphaFoldDB" id="A0A015K4W9"/>
<sequence length="228" mass="26369">MGTLPTKVAHASQEVLAKKIQLQRKKIANQKQIIHTLQVQLQQKVEEEEEKISNEFIRWAISVYSQAGHAAYDAMKGIMRLPSISMIKNYINESQQHSGWQNKTTYHILEKMAVENIGNHGRIGFFSHDSFKIQKGLLWSQRDNRYVGYLDFENEKEELQSFLMQCEKELQGENTSNLPNPKDHNQGLATQVHQIIWHSATCNFAYPIAYYGINTLTRTSKNTYKGHM</sequence>
<reference evidence="1 2" key="1">
    <citation type="submission" date="2014-02" db="EMBL/GenBank/DDBJ databases">
        <title>Single nucleus genome sequencing reveals high similarity among nuclei of an endomycorrhizal fungus.</title>
        <authorList>
            <person name="Lin K."/>
            <person name="Geurts R."/>
            <person name="Zhang Z."/>
            <person name="Limpens E."/>
            <person name="Saunders D.G."/>
            <person name="Mu D."/>
            <person name="Pang E."/>
            <person name="Cao H."/>
            <person name="Cha H."/>
            <person name="Lin T."/>
            <person name="Zhou Q."/>
            <person name="Shang Y."/>
            <person name="Li Y."/>
            <person name="Ivanov S."/>
            <person name="Sharma T."/>
            <person name="Velzen R.V."/>
            <person name="Ruijter N.D."/>
            <person name="Aanen D.K."/>
            <person name="Win J."/>
            <person name="Kamoun S."/>
            <person name="Bisseling T."/>
            <person name="Huang S."/>
        </authorList>
    </citation>
    <scope>NUCLEOTIDE SEQUENCE [LARGE SCALE GENOMIC DNA]</scope>
    <source>
        <strain evidence="2">DAOM197198w</strain>
    </source>
</reference>
<evidence type="ECO:0000313" key="1">
    <source>
        <dbReference type="EMBL" id="EXX62504.1"/>
    </source>
</evidence>
<comment type="caution">
    <text evidence="1">The sequence shown here is derived from an EMBL/GenBank/DDBJ whole genome shotgun (WGS) entry which is preliminary data.</text>
</comment>
<protein>
    <submittedName>
        <fullName evidence="1">Uncharacterized protein</fullName>
    </submittedName>
</protein>
<proteinExistence type="predicted"/>
<gene>
    <name evidence="1" type="ORF">RirG_161170</name>
</gene>
<evidence type="ECO:0000313" key="2">
    <source>
        <dbReference type="Proteomes" id="UP000022910"/>
    </source>
</evidence>
<dbReference type="Proteomes" id="UP000022910">
    <property type="component" value="Unassembled WGS sequence"/>
</dbReference>
<name>A0A015K4W9_RHIIW</name>
<accession>A0A015K4W9</accession>